<feature type="domain" description="PAZ" evidence="4">
    <location>
        <begin position="355"/>
        <end position="474"/>
    </location>
</feature>
<dbReference type="InterPro" id="IPR036397">
    <property type="entry name" value="RNaseH_sf"/>
</dbReference>
<sequence length="1009" mass="111305">MGSGEDSPPPSPRGPAAAAAAEEEETAVPGGEVTPPSGGPSVMSSASGVTVERQGEGEVTPPSPSQRLQSITTPAAAAAAGATGALDGGPGHGITPSGGGRHVTLTPPPPPPSGPPPGAMRAPQLQPIPRPATRRPAGNNGRWIERMINANYYRMVVERPVEVWQYQVIILKKNLSADESRWMEVKNRRTRRQLLTAALEEQGIFQRSTTVFDNSKALYTVGPGPFQSKELTHIPAQDNSSNGESGRADSGFCIRLQLDGKIDLGVLMPAESGRGASDQVEKALQVLNLVIQENAQAMGGCVPVGQSLFHKQFGSSPIGGALLNIPGFFTSVRRVQATLALNIDLSNAAFIAPGPVLDALCNLFRKDLRRIPRMTPDECRKAKKFLKGLQITVELRARNGNHYRLQSVFSVTVESADMLRFEMKEGEQMREMTVTQYYSEKYGLELRGRTLPCIDVGKRSRPVYIPLEFCVILPMQPYKGKLLPEQASSQIKETCISAPARWTDTEKMIAKNRYDLDPILKTFSVKVLPGMAPVQARILAPPVMSFGNNYQDTPMNGQWNLNTKTVYQGVTINAWMVVALNSEVHPRVFDDMARSWHKKGIRINPERKFLAQARPDEYCSPQEMKACLEGLLDRATANLNMRPDLMICVLPSSNSPMYASLKKVCDTELGIVTQCINASKEKRFNDQYWANVGLKVNVKLGGINTLLEQEKRSAIPKFSDKPTIVIGMDVSHGSAMERDNFSIAAVVGSKEWPLLSKYSCRTRSQKCRLETIVGLYEEIDTGNGNIQRGGMLKEVLEEYRATSRGCLPQRIIIYRDGVSESQFGAVLNVELSAIRQALSIFDEPGRRYSPAITFIVVHKKHHTRFFPEPRHYREGGKGQNILPGTVVDRIVCSPDQFDFYLCSHQGIQGTSRAAHYHVLYDDNNFNEDEIQSFTNNLCYTYARCTRAVSVVPPVYYAHLAAIHFRRYLDAERGDAGSVLSGGSGDIDPSLEPRPLPLVKEAVRRNMFFC</sequence>
<keyword evidence="7" id="KW-1185">Reference proteome</keyword>
<feature type="compositionally biased region" description="Low complexity" evidence="3">
    <location>
        <begin position="75"/>
        <end position="85"/>
    </location>
</feature>
<comment type="similarity">
    <text evidence="1">Belongs to the argonaute family. Ago subfamily.</text>
</comment>
<gene>
    <name evidence="6" type="ORF">CBR_g29701</name>
</gene>
<dbReference type="PROSITE" id="PS50822">
    <property type="entry name" value="PIWI"/>
    <property type="match status" value="1"/>
</dbReference>
<feature type="domain" description="Piwi" evidence="5">
    <location>
        <begin position="645"/>
        <end position="969"/>
    </location>
</feature>
<dbReference type="Pfam" id="PF16486">
    <property type="entry name" value="ArgoN"/>
    <property type="match status" value="1"/>
</dbReference>
<organism evidence="6 7">
    <name type="scientific">Chara braunii</name>
    <name type="common">Braun's stonewort</name>
    <dbReference type="NCBI Taxonomy" id="69332"/>
    <lineage>
        <taxon>Eukaryota</taxon>
        <taxon>Viridiplantae</taxon>
        <taxon>Streptophyta</taxon>
        <taxon>Charophyceae</taxon>
        <taxon>Charales</taxon>
        <taxon>Characeae</taxon>
        <taxon>Chara</taxon>
    </lineage>
</organism>
<feature type="compositionally biased region" description="Gly residues" evidence="3">
    <location>
        <begin position="86"/>
        <end position="101"/>
    </location>
</feature>
<dbReference type="Pfam" id="PF08699">
    <property type="entry name" value="ArgoL1"/>
    <property type="match status" value="1"/>
</dbReference>
<dbReference type="Gene3D" id="3.30.420.10">
    <property type="entry name" value="Ribonuclease H-like superfamily/Ribonuclease H"/>
    <property type="match status" value="1"/>
</dbReference>
<feature type="compositionally biased region" description="Pro residues" evidence="3">
    <location>
        <begin position="106"/>
        <end position="118"/>
    </location>
</feature>
<feature type="region of interest" description="Disordered" evidence="3">
    <location>
        <begin position="1"/>
        <end position="139"/>
    </location>
</feature>
<accession>A0A388LB92</accession>
<keyword evidence="2" id="KW-0943">RNA-mediated gene silencing</keyword>
<dbReference type="Pfam" id="PF02170">
    <property type="entry name" value="PAZ"/>
    <property type="match status" value="1"/>
</dbReference>
<dbReference type="OMA" id="THYVILH"/>
<dbReference type="CDD" id="cd04657">
    <property type="entry name" value="Piwi_ago-like"/>
    <property type="match status" value="1"/>
</dbReference>
<dbReference type="Pfam" id="PF02171">
    <property type="entry name" value="Piwi"/>
    <property type="match status" value="1"/>
</dbReference>
<dbReference type="InterPro" id="IPR003100">
    <property type="entry name" value="PAZ_dom"/>
</dbReference>
<dbReference type="CDD" id="cd02846">
    <property type="entry name" value="PAZ_argonaute_like"/>
    <property type="match status" value="1"/>
</dbReference>
<dbReference type="Gramene" id="GBG79554">
    <property type="protein sequence ID" value="GBG79554"/>
    <property type="gene ID" value="CBR_g29701"/>
</dbReference>
<dbReference type="Gene3D" id="3.40.50.2300">
    <property type="match status" value="1"/>
</dbReference>
<dbReference type="Proteomes" id="UP000265515">
    <property type="component" value="Unassembled WGS sequence"/>
</dbReference>
<dbReference type="SMART" id="SM00949">
    <property type="entry name" value="PAZ"/>
    <property type="match status" value="1"/>
</dbReference>
<dbReference type="PANTHER" id="PTHR22891">
    <property type="entry name" value="EUKARYOTIC TRANSLATION INITIATION FACTOR 2C"/>
    <property type="match status" value="1"/>
</dbReference>
<evidence type="ECO:0000313" key="7">
    <source>
        <dbReference type="Proteomes" id="UP000265515"/>
    </source>
</evidence>
<dbReference type="GO" id="GO:0003723">
    <property type="term" value="F:RNA binding"/>
    <property type="evidence" value="ECO:0007669"/>
    <property type="project" value="InterPro"/>
</dbReference>
<dbReference type="InterPro" id="IPR032474">
    <property type="entry name" value="Argonaute_N"/>
</dbReference>
<dbReference type="SUPFAM" id="SSF101690">
    <property type="entry name" value="PAZ domain"/>
    <property type="match status" value="1"/>
</dbReference>
<dbReference type="OrthoDB" id="10252740at2759"/>
<dbReference type="SMART" id="SM00950">
    <property type="entry name" value="Piwi"/>
    <property type="match status" value="1"/>
</dbReference>
<dbReference type="STRING" id="69332.A0A388LB92"/>
<dbReference type="EMBL" id="BFEA01000322">
    <property type="protein sequence ID" value="GBG79554.1"/>
    <property type="molecule type" value="Genomic_DNA"/>
</dbReference>
<dbReference type="GO" id="GO:0031047">
    <property type="term" value="P:regulatory ncRNA-mediated gene silencing"/>
    <property type="evidence" value="ECO:0007669"/>
    <property type="project" value="UniProtKB-KW"/>
</dbReference>
<dbReference type="AlphaFoldDB" id="A0A388LB92"/>
<dbReference type="Gene3D" id="2.170.260.10">
    <property type="entry name" value="paz domain"/>
    <property type="match status" value="1"/>
</dbReference>
<evidence type="ECO:0000259" key="5">
    <source>
        <dbReference type="PROSITE" id="PS50822"/>
    </source>
</evidence>
<dbReference type="InterPro" id="IPR012337">
    <property type="entry name" value="RNaseH-like_sf"/>
</dbReference>
<dbReference type="InterPro" id="IPR036085">
    <property type="entry name" value="PAZ_dom_sf"/>
</dbReference>
<proteinExistence type="inferred from homology"/>
<evidence type="ECO:0000256" key="2">
    <source>
        <dbReference type="ARBA" id="ARBA00023158"/>
    </source>
</evidence>
<reference evidence="6 7" key="1">
    <citation type="journal article" date="2018" name="Cell">
        <title>The Chara Genome: Secondary Complexity and Implications for Plant Terrestrialization.</title>
        <authorList>
            <person name="Nishiyama T."/>
            <person name="Sakayama H."/>
            <person name="Vries J.D."/>
            <person name="Buschmann H."/>
            <person name="Saint-Marcoux D."/>
            <person name="Ullrich K.K."/>
            <person name="Haas F.B."/>
            <person name="Vanderstraeten L."/>
            <person name="Becker D."/>
            <person name="Lang D."/>
            <person name="Vosolsobe S."/>
            <person name="Rombauts S."/>
            <person name="Wilhelmsson P.K.I."/>
            <person name="Janitza P."/>
            <person name="Kern R."/>
            <person name="Heyl A."/>
            <person name="Rumpler F."/>
            <person name="Villalobos L.I.A.C."/>
            <person name="Clay J.M."/>
            <person name="Skokan R."/>
            <person name="Toyoda A."/>
            <person name="Suzuki Y."/>
            <person name="Kagoshima H."/>
            <person name="Schijlen E."/>
            <person name="Tajeshwar N."/>
            <person name="Catarino B."/>
            <person name="Hetherington A.J."/>
            <person name="Saltykova A."/>
            <person name="Bonnot C."/>
            <person name="Breuninger H."/>
            <person name="Symeonidi A."/>
            <person name="Radhakrishnan G.V."/>
            <person name="Van Nieuwerburgh F."/>
            <person name="Deforce D."/>
            <person name="Chang C."/>
            <person name="Karol K.G."/>
            <person name="Hedrich R."/>
            <person name="Ulvskov P."/>
            <person name="Glockner G."/>
            <person name="Delwiche C.F."/>
            <person name="Petrasek J."/>
            <person name="Van de Peer Y."/>
            <person name="Friml J."/>
            <person name="Beilby M."/>
            <person name="Dolan L."/>
            <person name="Kohara Y."/>
            <person name="Sugano S."/>
            <person name="Fujiyama A."/>
            <person name="Delaux P.-M."/>
            <person name="Quint M."/>
            <person name="TheiBen G."/>
            <person name="Hagemann M."/>
            <person name="Harholt J."/>
            <person name="Dunand C."/>
            <person name="Zachgo S."/>
            <person name="Langdale J."/>
            <person name="Maumus F."/>
            <person name="Straeten D.V.D."/>
            <person name="Gould S.B."/>
            <person name="Rensing S.A."/>
        </authorList>
    </citation>
    <scope>NUCLEOTIDE SEQUENCE [LARGE SCALE GENOMIC DNA]</scope>
    <source>
        <strain evidence="6 7">S276</strain>
    </source>
</reference>
<evidence type="ECO:0000256" key="1">
    <source>
        <dbReference type="ARBA" id="ARBA00008201"/>
    </source>
</evidence>
<evidence type="ECO:0000256" key="3">
    <source>
        <dbReference type="SAM" id="MobiDB-lite"/>
    </source>
</evidence>
<dbReference type="InterPro" id="IPR045246">
    <property type="entry name" value="Piwi_ago-like"/>
</dbReference>
<dbReference type="SUPFAM" id="SSF53098">
    <property type="entry name" value="Ribonuclease H-like"/>
    <property type="match status" value="1"/>
</dbReference>
<dbReference type="SMART" id="SM01163">
    <property type="entry name" value="DUF1785"/>
    <property type="match status" value="1"/>
</dbReference>
<protein>
    <submittedName>
        <fullName evidence="6">Uncharacterized protein</fullName>
    </submittedName>
</protein>
<evidence type="ECO:0000313" key="6">
    <source>
        <dbReference type="EMBL" id="GBG79554.1"/>
    </source>
</evidence>
<name>A0A388LB92_CHABU</name>
<dbReference type="PROSITE" id="PS50821">
    <property type="entry name" value="PAZ"/>
    <property type="match status" value="1"/>
</dbReference>
<comment type="caution">
    <text evidence="6">The sequence shown here is derived from an EMBL/GenBank/DDBJ whole genome shotgun (WGS) entry which is preliminary data.</text>
</comment>
<evidence type="ECO:0000259" key="4">
    <source>
        <dbReference type="PROSITE" id="PS50821"/>
    </source>
</evidence>
<dbReference type="InterPro" id="IPR014811">
    <property type="entry name" value="ArgoL1"/>
</dbReference>
<dbReference type="InterPro" id="IPR003165">
    <property type="entry name" value="Piwi"/>
</dbReference>